<reference evidence="1" key="1">
    <citation type="submission" date="2022-09" db="EMBL/GenBank/DDBJ databases">
        <title>Intensive care unit water sources are persistently colonized with multi-drug resistant bacteria and are the site of extensive horizontal gene transfer of antibiotic resistance genes.</title>
        <authorList>
            <person name="Diorio-Toth L."/>
        </authorList>
    </citation>
    <scope>NUCLEOTIDE SEQUENCE</scope>
    <source>
        <strain evidence="1">GD03704</strain>
    </source>
</reference>
<sequence>MAVLAAQAVLPTLGGLDDNPNLTIDHWAFAWVNQFAPSPYVSATQRAGQATLTTHWPVEANGRALTAQRQRAFVDDYYHRIHISPQQLDLGNVVSAQTTPVFIWNAFLQPRTLSSIAGLDEGLQVSGQPAPPLLVAPLKELIWQVTVTPDGQPVLDTLVEWQFDNGRSAGLRITANRIIAWTFVPDWGDGIKETLTAATDILQSESAVSQRRKLRGSPRREFNGPMYAEGRERQLLDLSLFGWSDRIWSIPIWPDIQLLDVGIGVDVDFIPCSTEHLDFRAGGLAMLRGEDAFTSETVEILEVLTNGLQLKRNTQLAWPVGSRIYPARAAQLLEEPSLSKLTDRLVEAEVRFLVVEACDWPEWLPATLYRGRPVWDRRPDDTENLTHAAERLRSTLDSGFAQPLITDTAKRAFQVLSQRHLDLGREARALVRSFIYGMCGRQKVVWVPSHMDDLTVVATASAVATTIDIVNIGYTRFSNGKPGRRDIRIELWSGTVLMRRITGATELDTQTERLVLDAALGIELRPDDIARISWMNLMRFESDVQEIEHMTDSQGVAGWATVFREERDDEF</sequence>
<evidence type="ECO:0000313" key="2">
    <source>
        <dbReference type="Proteomes" id="UP001161697"/>
    </source>
</evidence>
<comment type="caution">
    <text evidence="1">The sequence shown here is derived from an EMBL/GenBank/DDBJ whole genome shotgun (WGS) entry which is preliminary data.</text>
</comment>
<accession>A0AA42QBH9</accession>
<dbReference type="AlphaFoldDB" id="A0AA42QBH9"/>
<organism evidence="1 2">
    <name type="scientific">Ectopseudomonas oleovorans</name>
    <name type="common">Pseudomonas oleovorans</name>
    <dbReference type="NCBI Taxonomy" id="301"/>
    <lineage>
        <taxon>Bacteria</taxon>
        <taxon>Pseudomonadati</taxon>
        <taxon>Pseudomonadota</taxon>
        <taxon>Gammaproteobacteria</taxon>
        <taxon>Pseudomonadales</taxon>
        <taxon>Pseudomonadaceae</taxon>
        <taxon>Ectopseudomonas</taxon>
    </lineage>
</organism>
<gene>
    <name evidence="1" type="ORF">N5J11_11420</name>
</gene>
<evidence type="ECO:0000313" key="1">
    <source>
        <dbReference type="EMBL" id="MDH1339836.1"/>
    </source>
</evidence>
<dbReference type="RefSeq" id="WP_279534363.1">
    <property type="nucleotide sequence ID" value="NZ_CP104579.1"/>
</dbReference>
<protein>
    <submittedName>
        <fullName evidence="1">Uncharacterized protein</fullName>
    </submittedName>
</protein>
<dbReference type="Proteomes" id="UP001161697">
    <property type="component" value="Unassembled WGS sequence"/>
</dbReference>
<proteinExistence type="predicted"/>
<dbReference type="EMBL" id="JAOCJE010000001">
    <property type="protein sequence ID" value="MDH1339836.1"/>
    <property type="molecule type" value="Genomic_DNA"/>
</dbReference>
<name>A0AA42QBH9_ECTOL</name>